<dbReference type="RefSeq" id="WP_277864607.1">
    <property type="nucleotide sequence ID" value="NZ_JARRAG010000004.1"/>
</dbReference>
<proteinExistence type="predicted"/>
<evidence type="ECO:0000313" key="3">
    <source>
        <dbReference type="Proteomes" id="UP001216907"/>
    </source>
</evidence>
<gene>
    <name evidence="2" type="ORF">PZE19_31325</name>
</gene>
<comment type="caution">
    <text evidence="2">The sequence shown here is derived from an EMBL/GenBank/DDBJ whole genome shotgun (WGS) entry which is preliminary data.</text>
</comment>
<evidence type="ECO:0000313" key="2">
    <source>
        <dbReference type="EMBL" id="MDG3008282.1"/>
    </source>
</evidence>
<organism evidence="2 3">
    <name type="scientific">Paludisphaera mucosa</name>
    <dbReference type="NCBI Taxonomy" id="3030827"/>
    <lineage>
        <taxon>Bacteria</taxon>
        <taxon>Pseudomonadati</taxon>
        <taxon>Planctomycetota</taxon>
        <taxon>Planctomycetia</taxon>
        <taxon>Isosphaerales</taxon>
        <taxon>Isosphaeraceae</taxon>
        <taxon>Paludisphaera</taxon>
    </lineage>
</organism>
<dbReference type="Pfam" id="PF13358">
    <property type="entry name" value="DDE_3"/>
    <property type="match status" value="1"/>
</dbReference>
<protein>
    <submittedName>
        <fullName evidence="2">Transposase</fullName>
    </submittedName>
</protein>
<keyword evidence="3" id="KW-1185">Reference proteome</keyword>
<dbReference type="EMBL" id="JARRAG010000004">
    <property type="protein sequence ID" value="MDG3008282.1"/>
    <property type="molecule type" value="Genomic_DNA"/>
</dbReference>
<feature type="domain" description="Tc1-like transposase DDE" evidence="1">
    <location>
        <begin position="17"/>
        <end position="122"/>
    </location>
</feature>
<evidence type="ECO:0000259" key="1">
    <source>
        <dbReference type="Pfam" id="PF13358"/>
    </source>
</evidence>
<dbReference type="Proteomes" id="UP001216907">
    <property type="component" value="Unassembled WGS sequence"/>
</dbReference>
<name>A0ABT6FL52_9BACT</name>
<reference evidence="2 3" key="1">
    <citation type="submission" date="2023-03" db="EMBL/GenBank/DDBJ databases">
        <title>Paludisphaera mucosa sp. nov. a novel planctomycete from northern fen.</title>
        <authorList>
            <person name="Ivanova A."/>
        </authorList>
    </citation>
    <scope>NUCLEOTIDE SEQUENCE [LARGE SCALE GENOMIC DNA]</scope>
    <source>
        <strain evidence="2 3">Pla2</strain>
    </source>
</reference>
<sequence length="144" mass="16532">MEQLLEVYRRPRDARWPVVCMDEQPNQLVSEAGRPIPAAPRHPARVDCDYVREGACTIWMFVDPLGGWRDVRVTGTKTAVDWARQVRQLVDDPRYAQAERITLVCDNLITHGLASLYKAFGPAEAMRVARRLELVHTRMALRFC</sequence>
<accession>A0ABT6FL52</accession>
<dbReference type="InterPro" id="IPR038717">
    <property type="entry name" value="Tc1-like_DDE_dom"/>
</dbReference>